<dbReference type="Gene3D" id="3.10.120.10">
    <property type="entry name" value="Cytochrome b5-like heme/steroid binding domain"/>
    <property type="match status" value="1"/>
</dbReference>
<dbReference type="InterPro" id="IPR009100">
    <property type="entry name" value="AcylCoA_DH/oxidase_NM_dom_sf"/>
</dbReference>
<evidence type="ECO:0000313" key="7">
    <source>
        <dbReference type="EMBL" id="KAF5375595.1"/>
    </source>
</evidence>
<dbReference type="Gene3D" id="1.20.140.10">
    <property type="entry name" value="Butyryl-CoA Dehydrogenase, subunit A, domain 3"/>
    <property type="match status" value="1"/>
</dbReference>
<dbReference type="PROSITE" id="PS50255">
    <property type="entry name" value="CYTOCHROME_B5_2"/>
    <property type="match status" value="1"/>
</dbReference>
<evidence type="ECO:0000256" key="5">
    <source>
        <dbReference type="ARBA" id="ARBA00023002"/>
    </source>
</evidence>
<accession>A0A8H5H2W0</accession>
<comment type="caution">
    <text evidence="7">The sequence shown here is derived from an EMBL/GenBank/DDBJ whole genome shotgun (WGS) entry which is preliminary data.</text>
</comment>
<dbReference type="Proteomes" id="UP000518752">
    <property type="component" value="Unassembled WGS sequence"/>
</dbReference>
<dbReference type="InterPro" id="IPR006091">
    <property type="entry name" value="Acyl-CoA_Oxase/DH_mid-dom"/>
</dbReference>
<dbReference type="PANTHER" id="PTHR48083:SF28">
    <property type="entry name" value="ACYL-COA DEHYDROGENASE FAMILY PROTEIN (AFU_ORTHOLOGUE AFUA_6G10880)-RELATED"/>
    <property type="match status" value="1"/>
</dbReference>
<dbReference type="Pfam" id="PF02771">
    <property type="entry name" value="Acyl-CoA_dh_N"/>
    <property type="match status" value="1"/>
</dbReference>
<name>A0A8H5H2W0_9AGAR</name>
<dbReference type="GO" id="GO:0005737">
    <property type="term" value="C:cytoplasm"/>
    <property type="evidence" value="ECO:0007669"/>
    <property type="project" value="TreeGrafter"/>
</dbReference>
<dbReference type="Gene3D" id="2.40.110.10">
    <property type="entry name" value="Butyryl-CoA Dehydrogenase, subunit A, domain 2"/>
    <property type="match status" value="1"/>
</dbReference>
<evidence type="ECO:0000256" key="1">
    <source>
        <dbReference type="ARBA" id="ARBA00001974"/>
    </source>
</evidence>
<dbReference type="Pfam" id="PF00173">
    <property type="entry name" value="Cyt-b5"/>
    <property type="match status" value="1"/>
</dbReference>
<evidence type="ECO:0000313" key="8">
    <source>
        <dbReference type="Proteomes" id="UP000518752"/>
    </source>
</evidence>
<dbReference type="InterPro" id="IPR037069">
    <property type="entry name" value="AcylCoA_DH/ox_N_sf"/>
</dbReference>
<proteinExistence type="inferred from homology"/>
<dbReference type="InterPro" id="IPR036400">
    <property type="entry name" value="Cyt_B5-like_heme/steroid_sf"/>
</dbReference>
<dbReference type="InterPro" id="IPR001199">
    <property type="entry name" value="Cyt_B5-like_heme/steroid-bd"/>
</dbReference>
<dbReference type="GO" id="GO:0003995">
    <property type="term" value="F:acyl-CoA dehydrogenase activity"/>
    <property type="evidence" value="ECO:0007669"/>
    <property type="project" value="InterPro"/>
</dbReference>
<dbReference type="InterPro" id="IPR036250">
    <property type="entry name" value="AcylCo_DH-like_C"/>
</dbReference>
<dbReference type="SUPFAM" id="SSF55856">
    <property type="entry name" value="Cytochrome b5-like heme/steroid binding domain"/>
    <property type="match status" value="1"/>
</dbReference>
<dbReference type="AlphaFoldDB" id="A0A8H5H2W0"/>
<keyword evidence="3" id="KW-0285">Flavoprotein</keyword>
<evidence type="ECO:0000256" key="3">
    <source>
        <dbReference type="ARBA" id="ARBA00022630"/>
    </source>
</evidence>
<dbReference type="Gene3D" id="1.10.540.10">
    <property type="entry name" value="Acyl-CoA dehydrogenase/oxidase, N-terminal domain"/>
    <property type="match status" value="1"/>
</dbReference>
<comment type="cofactor">
    <cofactor evidence="1">
        <name>FAD</name>
        <dbReference type="ChEBI" id="CHEBI:57692"/>
    </cofactor>
</comment>
<organism evidence="7 8">
    <name type="scientific">Collybiopsis confluens</name>
    <dbReference type="NCBI Taxonomy" id="2823264"/>
    <lineage>
        <taxon>Eukaryota</taxon>
        <taxon>Fungi</taxon>
        <taxon>Dikarya</taxon>
        <taxon>Basidiomycota</taxon>
        <taxon>Agaricomycotina</taxon>
        <taxon>Agaricomycetes</taxon>
        <taxon>Agaricomycetidae</taxon>
        <taxon>Agaricales</taxon>
        <taxon>Marasmiineae</taxon>
        <taxon>Omphalotaceae</taxon>
        <taxon>Collybiopsis</taxon>
    </lineage>
</organism>
<dbReference type="EMBL" id="JAACJN010000096">
    <property type="protein sequence ID" value="KAF5375595.1"/>
    <property type="molecule type" value="Genomic_DNA"/>
</dbReference>
<dbReference type="SMART" id="SM01117">
    <property type="entry name" value="Cyt-b5"/>
    <property type="match status" value="1"/>
</dbReference>
<keyword evidence="5" id="KW-0560">Oxidoreductase</keyword>
<dbReference type="GO" id="GO:0050660">
    <property type="term" value="F:flavin adenine dinucleotide binding"/>
    <property type="evidence" value="ECO:0007669"/>
    <property type="project" value="InterPro"/>
</dbReference>
<dbReference type="InterPro" id="IPR009075">
    <property type="entry name" value="AcylCo_DH/oxidase_C"/>
</dbReference>
<evidence type="ECO:0000256" key="4">
    <source>
        <dbReference type="ARBA" id="ARBA00022827"/>
    </source>
</evidence>
<evidence type="ECO:0000259" key="6">
    <source>
        <dbReference type="PROSITE" id="PS50255"/>
    </source>
</evidence>
<sequence>MASKQLKTFTREHVAQHNKQDDLWIIIDAQVYDLSRFAGMHPGGLAALTHEDVAGQDATDQFFALHRFEVLTKSQYKRLIIGTIEGEESALHPPSTGDLSKVPYAEPTWLSDGYYSPYFQEARIMKPFFSVREFTDEYLVPDAQAREEDGKRPSQSVLDKMAELEIHAMRLGPGKHLQGRKLMGGIVKPEAFDYFHELVVMQEMVRCAARGYGDGLLGGKIIGLPPVLNFGSQELKDRIVPDILAAKKFICLAISEAHAGSDVMGLQTTAVKSEDGKEWIINGSKKWITNGTFADYFTVGCKTEDGFTVILVERGPGVETRQIKTSYSTTAGTAFITLDNVRAPVGNTLGEEGGGIFVMLSNFNHERWVMCCASARAQRGIVEECLKWTSQRKAFGKPLNSLATVRAKLAAMIQRSESVQNWLENITYQMCNMSYKQQASKLAGQIAFLKSYSTSSAQETARDAVQIFGGRGITKTGMGRLIEHYHRTIPFDALLGGAEDVLSDLGVRQALRSMPHDAKL</sequence>
<feature type="domain" description="Cytochrome b5 heme-binding" evidence="6">
    <location>
        <begin position="6"/>
        <end position="85"/>
    </location>
</feature>
<keyword evidence="4" id="KW-0274">FAD</keyword>
<dbReference type="PROSITE" id="PS00072">
    <property type="entry name" value="ACYL_COA_DH_1"/>
    <property type="match status" value="1"/>
</dbReference>
<dbReference type="Pfam" id="PF02770">
    <property type="entry name" value="Acyl-CoA_dh_M"/>
    <property type="match status" value="1"/>
</dbReference>
<gene>
    <name evidence="7" type="ORF">D9757_008503</name>
</gene>
<dbReference type="InterPro" id="IPR013786">
    <property type="entry name" value="AcylCoA_DH/ox_N"/>
</dbReference>
<dbReference type="InterPro" id="IPR046373">
    <property type="entry name" value="Acyl-CoA_Oxase/DH_mid-dom_sf"/>
</dbReference>
<dbReference type="InterPro" id="IPR050741">
    <property type="entry name" value="Acyl-CoA_dehydrogenase"/>
</dbReference>
<dbReference type="Pfam" id="PF00441">
    <property type="entry name" value="Acyl-CoA_dh_1"/>
    <property type="match status" value="1"/>
</dbReference>
<dbReference type="SUPFAM" id="SSF56645">
    <property type="entry name" value="Acyl-CoA dehydrogenase NM domain-like"/>
    <property type="match status" value="1"/>
</dbReference>
<protein>
    <recommendedName>
        <fullName evidence="6">Cytochrome b5 heme-binding domain-containing protein</fullName>
    </recommendedName>
</protein>
<dbReference type="CDD" id="cd00567">
    <property type="entry name" value="ACAD"/>
    <property type="match status" value="1"/>
</dbReference>
<keyword evidence="8" id="KW-1185">Reference proteome</keyword>
<dbReference type="PANTHER" id="PTHR48083">
    <property type="entry name" value="MEDIUM-CHAIN SPECIFIC ACYL-COA DEHYDROGENASE, MITOCHONDRIAL-RELATED"/>
    <property type="match status" value="1"/>
</dbReference>
<dbReference type="OrthoDB" id="2588832at2759"/>
<evidence type="ECO:0000256" key="2">
    <source>
        <dbReference type="ARBA" id="ARBA00009347"/>
    </source>
</evidence>
<dbReference type="InterPro" id="IPR006089">
    <property type="entry name" value="Acyl-CoA_DH_CS"/>
</dbReference>
<dbReference type="SUPFAM" id="SSF47203">
    <property type="entry name" value="Acyl-CoA dehydrogenase C-terminal domain-like"/>
    <property type="match status" value="1"/>
</dbReference>
<reference evidence="7 8" key="1">
    <citation type="journal article" date="2020" name="ISME J.">
        <title>Uncovering the hidden diversity of litter-decomposition mechanisms in mushroom-forming fungi.</title>
        <authorList>
            <person name="Floudas D."/>
            <person name="Bentzer J."/>
            <person name="Ahren D."/>
            <person name="Johansson T."/>
            <person name="Persson P."/>
            <person name="Tunlid A."/>
        </authorList>
    </citation>
    <scope>NUCLEOTIDE SEQUENCE [LARGE SCALE GENOMIC DNA]</scope>
    <source>
        <strain evidence="7 8">CBS 406.79</strain>
    </source>
</reference>
<dbReference type="GO" id="GO:0033539">
    <property type="term" value="P:fatty acid beta-oxidation using acyl-CoA dehydrogenase"/>
    <property type="evidence" value="ECO:0007669"/>
    <property type="project" value="TreeGrafter"/>
</dbReference>
<comment type="similarity">
    <text evidence="2">Belongs to the acyl-CoA dehydrogenase family.</text>
</comment>